<gene>
    <name evidence="2" type="ORF">L227DRAFT_580238</name>
</gene>
<dbReference type="EMBL" id="ML122301">
    <property type="protein sequence ID" value="RPD54869.1"/>
    <property type="molecule type" value="Genomic_DNA"/>
</dbReference>
<organism evidence="2 3">
    <name type="scientific">Lentinus tigrinus ALCF2SS1-6</name>
    <dbReference type="NCBI Taxonomy" id="1328759"/>
    <lineage>
        <taxon>Eukaryota</taxon>
        <taxon>Fungi</taxon>
        <taxon>Dikarya</taxon>
        <taxon>Basidiomycota</taxon>
        <taxon>Agaricomycotina</taxon>
        <taxon>Agaricomycetes</taxon>
        <taxon>Polyporales</taxon>
        <taxon>Polyporaceae</taxon>
        <taxon>Lentinus</taxon>
    </lineage>
</organism>
<protein>
    <submittedName>
        <fullName evidence="2">Uncharacterized protein</fullName>
    </submittedName>
</protein>
<dbReference type="AlphaFoldDB" id="A0A5C2RV41"/>
<name>A0A5C2RV41_9APHY</name>
<feature type="region of interest" description="Disordered" evidence="1">
    <location>
        <begin position="101"/>
        <end position="128"/>
    </location>
</feature>
<feature type="compositionally biased region" description="Polar residues" evidence="1">
    <location>
        <begin position="101"/>
        <end position="110"/>
    </location>
</feature>
<sequence>MFSSLSELIVGACADSTETSHLNHTMKFNQSTRLLCSGRSRRRMDGKHGLEDDWHAPYWCLLMGSARRCARTTASDASYLDDCDRTLRRLNSSYASLMTSAHASSLGTSPETHEVSRTTAKRHASQEP</sequence>
<keyword evidence="3" id="KW-1185">Reference proteome</keyword>
<feature type="compositionally biased region" description="Basic residues" evidence="1">
    <location>
        <begin position="119"/>
        <end position="128"/>
    </location>
</feature>
<reference evidence="2" key="1">
    <citation type="journal article" date="2018" name="Genome Biol. Evol.">
        <title>Genomics and development of Lentinus tigrinus, a white-rot wood-decaying mushroom with dimorphic fruiting bodies.</title>
        <authorList>
            <person name="Wu B."/>
            <person name="Xu Z."/>
            <person name="Knudson A."/>
            <person name="Carlson A."/>
            <person name="Chen N."/>
            <person name="Kovaka S."/>
            <person name="LaButti K."/>
            <person name="Lipzen A."/>
            <person name="Pennachio C."/>
            <person name="Riley R."/>
            <person name="Schakwitz W."/>
            <person name="Umezawa K."/>
            <person name="Ohm R.A."/>
            <person name="Grigoriev I.V."/>
            <person name="Nagy L.G."/>
            <person name="Gibbons J."/>
            <person name="Hibbett D."/>
        </authorList>
    </citation>
    <scope>NUCLEOTIDE SEQUENCE [LARGE SCALE GENOMIC DNA]</scope>
    <source>
        <strain evidence="2">ALCF2SS1-6</strain>
    </source>
</reference>
<evidence type="ECO:0000256" key="1">
    <source>
        <dbReference type="SAM" id="MobiDB-lite"/>
    </source>
</evidence>
<evidence type="ECO:0000313" key="3">
    <source>
        <dbReference type="Proteomes" id="UP000313359"/>
    </source>
</evidence>
<evidence type="ECO:0000313" key="2">
    <source>
        <dbReference type="EMBL" id="RPD54869.1"/>
    </source>
</evidence>
<dbReference type="Proteomes" id="UP000313359">
    <property type="component" value="Unassembled WGS sequence"/>
</dbReference>
<accession>A0A5C2RV41</accession>
<proteinExistence type="predicted"/>